<protein>
    <submittedName>
        <fullName evidence="2">Uncharacterized protein</fullName>
    </submittedName>
</protein>
<gene>
    <name evidence="2" type="ORF">FHS29_005013</name>
</gene>
<evidence type="ECO:0000313" key="3">
    <source>
        <dbReference type="Proteomes" id="UP000547510"/>
    </source>
</evidence>
<name>A0A841CQY8_9PSEU</name>
<evidence type="ECO:0000313" key="2">
    <source>
        <dbReference type="EMBL" id="MBB5958405.1"/>
    </source>
</evidence>
<dbReference type="PROSITE" id="PS51257">
    <property type="entry name" value="PROKAR_LIPOPROTEIN"/>
    <property type="match status" value="1"/>
</dbReference>
<organism evidence="2 3">
    <name type="scientific">Saccharothrix tamanrassetensis</name>
    <dbReference type="NCBI Taxonomy" id="1051531"/>
    <lineage>
        <taxon>Bacteria</taxon>
        <taxon>Bacillati</taxon>
        <taxon>Actinomycetota</taxon>
        <taxon>Actinomycetes</taxon>
        <taxon>Pseudonocardiales</taxon>
        <taxon>Pseudonocardiaceae</taxon>
        <taxon>Saccharothrix</taxon>
    </lineage>
</organism>
<dbReference type="EMBL" id="JACHJN010000008">
    <property type="protein sequence ID" value="MBB5958405.1"/>
    <property type="molecule type" value="Genomic_DNA"/>
</dbReference>
<keyword evidence="3" id="KW-1185">Reference proteome</keyword>
<keyword evidence="1" id="KW-0812">Transmembrane</keyword>
<feature type="transmembrane region" description="Helical" evidence="1">
    <location>
        <begin position="47"/>
        <end position="70"/>
    </location>
</feature>
<proteinExistence type="predicted"/>
<dbReference type="Proteomes" id="UP000547510">
    <property type="component" value="Unassembled WGS sequence"/>
</dbReference>
<dbReference type="RefSeq" id="WP_184694355.1">
    <property type="nucleotide sequence ID" value="NZ_JACHJN010000008.1"/>
</dbReference>
<accession>A0A841CQY8</accession>
<keyword evidence="1" id="KW-1133">Transmembrane helix</keyword>
<keyword evidence="1" id="KW-0472">Membrane</keyword>
<comment type="caution">
    <text evidence="2">The sequence shown here is derived from an EMBL/GenBank/DDBJ whole genome shotgun (WGS) entry which is preliminary data.</text>
</comment>
<evidence type="ECO:0000256" key="1">
    <source>
        <dbReference type="SAM" id="Phobius"/>
    </source>
</evidence>
<reference evidence="2 3" key="1">
    <citation type="submission" date="2020-08" db="EMBL/GenBank/DDBJ databases">
        <title>Genomic Encyclopedia of Type Strains, Phase III (KMG-III): the genomes of soil and plant-associated and newly described type strains.</title>
        <authorList>
            <person name="Whitman W."/>
        </authorList>
    </citation>
    <scope>NUCLEOTIDE SEQUENCE [LARGE SCALE GENOMIC DNA]</scope>
    <source>
        <strain evidence="2 3">CECT 8640</strain>
    </source>
</reference>
<sequence length="74" mass="7016">MTLFSVRSLTILALAMVIGFFACLAAGIPAGIGAAQAAGVGVGVTVGVLSGMAAGMLTALGVAGTLNTLVGSKH</sequence>
<dbReference type="AlphaFoldDB" id="A0A841CQY8"/>